<evidence type="ECO:0000256" key="5">
    <source>
        <dbReference type="SAM" id="Phobius"/>
    </source>
</evidence>
<dbReference type="AlphaFoldDB" id="A0A238WKC8"/>
<sequence length="547" mass="61400">MSGGTFIGRAARTGFRRLRRFLAGSIAVDPRSLAAFRIALGVLVIADLLARSRNFAFYYTDDGIVTQSLAERGTSNVAFSVFYYTSSTEAIAALFVLQGLIALALVLGYRTRLSTALSFLFVISLDHHNPFVLSYADTLFRLLFFWAVFMPLGDRYSIDALQARMVGGERAARAERRGSRAVVVHIAVALGMAQMVVMYFVNGLHKSTSEAWRSGEASPLVFGIDEMTFLLGNTMRNALPLIEFGGLLWFYILLASPMLFLLRGRARYLFLTLFAGGHASFAVTVRIGAFAYVALAGLLLFLQPAFWRDAGRVVRALGIDPERITRGVDARIGRPIATVLPAFGRLSQGSPRRFFRYTYLFALGAVVIALVLIAAIFLLNAGAVMGGEDEIYDQHALTSEVRAHSAGEHVHTVSRALNVRQPEWSVFAPTPRSTDRYYVFGANTTDGEHLDVFHNRSFTWERPTDELQRQHDTYRQRFFMNDIRRNTLDGDLAASYGDHLCRTYEEEYGIELVTIEMYQVTEQITRDTIDDPEGRERTRNKFYEHEC</sequence>
<feature type="domain" description="HTTM-like" evidence="6">
    <location>
        <begin position="25"/>
        <end position="306"/>
    </location>
</feature>
<evidence type="ECO:0000256" key="3">
    <source>
        <dbReference type="ARBA" id="ARBA00022989"/>
    </source>
</evidence>
<feature type="transmembrane region" description="Helical" evidence="5">
    <location>
        <begin position="289"/>
        <end position="307"/>
    </location>
</feature>
<dbReference type="GO" id="GO:0012505">
    <property type="term" value="C:endomembrane system"/>
    <property type="evidence" value="ECO:0007669"/>
    <property type="project" value="UniProtKB-SubCell"/>
</dbReference>
<dbReference type="InterPro" id="IPR053934">
    <property type="entry name" value="HTTM_dom"/>
</dbReference>
<evidence type="ECO:0000259" key="6">
    <source>
        <dbReference type="SMART" id="SM00752"/>
    </source>
</evidence>
<keyword evidence="4 5" id="KW-0472">Membrane</keyword>
<feature type="transmembrane region" description="Helical" evidence="5">
    <location>
        <begin position="357"/>
        <end position="379"/>
    </location>
</feature>
<dbReference type="InterPro" id="IPR011020">
    <property type="entry name" value="HTTM-like"/>
</dbReference>
<dbReference type="Proteomes" id="UP000198397">
    <property type="component" value="Unassembled WGS sequence"/>
</dbReference>
<evidence type="ECO:0000256" key="1">
    <source>
        <dbReference type="ARBA" id="ARBA00004127"/>
    </source>
</evidence>
<dbReference type="EMBL" id="FZNQ01000008">
    <property type="protein sequence ID" value="SNR47036.1"/>
    <property type="molecule type" value="Genomic_DNA"/>
</dbReference>
<dbReference type="PANTHER" id="PTHR39535:SF2">
    <property type="entry name" value="HTTM DOMAIN-CONTAINING PROTEIN"/>
    <property type="match status" value="1"/>
</dbReference>
<proteinExistence type="predicted"/>
<evidence type="ECO:0000256" key="2">
    <source>
        <dbReference type="ARBA" id="ARBA00022692"/>
    </source>
</evidence>
<dbReference type="RefSeq" id="WP_089384774.1">
    <property type="nucleotide sequence ID" value="NZ_FZNQ01000008.1"/>
</dbReference>
<evidence type="ECO:0000313" key="7">
    <source>
        <dbReference type="EMBL" id="SNR47036.1"/>
    </source>
</evidence>
<protein>
    <submittedName>
        <fullName evidence="7">Vitamin K-dependent gamma-carboxylase</fullName>
    </submittedName>
</protein>
<dbReference type="Pfam" id="PF05090">
    <property type="entry name" value="HTTM"/>
    <property type="match status" value="1"/>
</dbReference>
<feature type="transmembrane region" description="Helical" evidence="5">
    <location>
        <begin position="182"/>
        <end position="201"/>
    </location>
</feature>
<dbReference type="InterPro" id="IPR052964">
    <property type="entry name" value="Sporulation_signal_mat"/>
</dbReference>
<dbReference type="SMART" id="SM00752">
    <property type="entry name" value="HTTM"/>
    <property type="match status" value="1"/>
</dbReference>
<dbReference type="PANTHER" id="PTHR39535">
    <property type="entry name" value="SPORULATION-DELAYING PROTEIN SDPB"/>
    <property type="match status" value="1"/>
</dbReference>
<organism evidence="7 8">
    <name type="scientific">Halorubrum vacuolatum</name>
    <name type="common">Natronobacterium vacuolatum</name>
    <dbReference type="NCBI Taxonomy" id="63740"/>
    <lineage>
        <taxon>Archaea</taxon>
        <taxon>Methanobacteriati</taxon>
        <taxon>Methanobacteriota</taxon>
        <taxon>Stenosarchaea group</taxon>
        <taxon>Halobacteria</taxon>
        <taxon>Halobacteriales</taxon>
        <taxon>Haloferacaceae</taxon>
        <taxon>Halorubrum</taxon>
    </lineage>
</organism>
<evidence type="ECO:0000313" key="8">
    <source>
        <dbReference type="Proteomes" id="UP000198397"/>
    </source>
</evidence>
<feature type="transmembrane region" description="Helical" evidence="5">
    <location>
        <begin position="90"/>
        <end position="109"/>
    </location>
</feature>
<name>A0A238WKC8_HALVU</name>
<evidence type="ECO:0000256" key="4">
    <source>
        <dbReference type="ARBA" id="ARBA00023136"/>
    </source>
</evidence>
<keyword evidence="8" id="KW-1185">Reference proteome</keyword>
<comment type="subcellular location">
    <subcellularLocation>
        <location evidence="1">Endomembrane system</location>
        <topology evidence="1">Multi-pass membrane protein</topology>
    </subcellularLocation>
</comment>
<keyword evidence="2 5" id="KW-0812">Transmembrane</keyword>
<dbReference type="OrthoDB" id="327281at2157"/>
<gene>
    <name evidence="7" type="ORF">SAMN06264855_10898</name>
</gene>
<feature type="transmembrane region" description="Helical" evidence="5">
    <location>
        <begin position="237"/>
        <end position="254"/>
    </location>
</feature>
<accession>A0A238WKC8</accession>
<reference evidence="7 8" key="1">
    <citation type="submission" date="2017-06" db="EMBL/GenBank/DDBJ databases">
        <authorList>
            <person name="Kim H.J."/>
            <person name="Triplett B.A."/>
        </authorList>
    </citation>
    <scope>NUCLEOTIDE SEQUENCE [LARGE SCALE GENOMIC DNA]</scope>
    <source>
        <strain evidence="7 8">DSM 8800</strain>
    </source>
</reference>
<feature type="transmembrane region" description="Helical" evidence="5">
    <location>
        <begin position="21"/>
        <end position="46"/>
    </location>
</feature>
<keyword evidence="3 5" id="KW-1133">Transmembrane helix</keyword>